<evidence type="ECO:0000313" key="3">
    <source>
        <dbReference type="Proteomes" id="UP001501624"/>
    </source>
</evidence>
<evidence type="ECO:0000313" key="2">
    <source>
        <dbReference type="EMBL" id="GAA3800344.1"/>
    </source>
</evidence>
<gene>
    <name evidence="2" type="ORF">GCM10022380_17090</name>
</gene>
<reference evidence="3" key="1">
    <citation type="journal article" date="2019" name="Int. J. Syst. Evol. Microbiol.">
        <title>The Global Catalogue of Microorganisms (GCM) 10K type strain sequencing project: providing services to taxonomists for standard genome sequencing and annotation.</title>
        <authorList>
            <consortium name="The Broad Institute Genomics Platform"/>
            <consortium name="The Broad Institute Genome Sequencing Center for Infectious Disease"/>
            <person name="Wu L."/>
            <person name="Ma J."/>
        </authorList>
    </citation>
    <scope>NUCLEOTIDE SEQUENCE [LARGE SCALE GENOMIC DNA]</scope>
    <source>
        <strain evidence="3">JCM 17017</strain>
    </source>
</reference>
<dbReference type="EMBL" id="BAABCM010000001">
    <property type="protein sequence ID" value="GAA3800344.1"/>
    <property type="molecule type" value="Genomic_DNA"/>
</dbReference>
<feature type="compositionally biased region" description="Basic and acidic residues" evidence="1">
    <location>
        <begin position="19"/>
        <end position="28"/>
    </location>
</feature>
<name>A0ABP7HS75_9PSEU</name>
<protein>
    <submittedName>
        <fullName evidence="2">Uncharacterized protein</fullName>
    </submittedName>
</protein>
<evidence type="ECO:0000256" key="1">
    <source>
        <dbReference type="SAM" id="MobiDB-lite"/>
    </source>
</evidence>
<organism evidence="2 3">
    <name type="scientific">Amycolatopsis tucumanensis</name>
    <dbReference type="NCBI Taxonomy" id="401106"/>
    <lineage>
        <taxon>Bacteria</taxon>
        <taxon>Bacillati</taxon>
        <taxon>Actinomycetota</taxon>
        <taxon>Actinomycetes</taxon>
        <taxon>Pseudonocardiales</taxon>
        <taxon>Pseudonocardiaceae</taxon>
        <taxon>Amycolatopsis</taxon>
    </lineage>
</organism>
<dbReference type="InterPro" id="IPR036291">
    <property type="entry name" value="NAD(P)-bd_dom_sf"/>
</dbReference>
<accession>A0ABP7HS75</accession>
<comment type="caution">
    <text evidence="2">The sequence shown here is derived from an EMBL/GenBank/DDBJ whole genome shotgun (WGS) entry which is preliminary data.</text>
</comment>
<keyword evidence="3" id="KW-1185">Reference proteome</keyword>
<proteinExistence type="predicted"/>
<feature type="region of interest" description="Disordered" evidence="1">
    <location>
        <begin position="1"/>
        <end position="46"/>
    </location>
</feature>
<sequence>MALAGPQVRPVQPGAPQPHEADAGHDEPAVGGARRAAGDVPDGAGRADALGVARGERLLIRGGTSSVGMAAASIAAALGAETAATTRRRH</sequence>
<dbReference type="Proteomes" id="UP001501624">
    <property type="component" value="Unassembled WGS sequence"/>
</dbReference>
<dbReference type="Gene3D" id="3.40.50.720">
    <property type="entry name" value="NAD(P)-binding Rossmann-like Domain"/>
    <property type="match status" value="1"/>
</dbReference>
<feature type="compositionally biased region" description="Low complexity" evidence="1">
    <location>
        <begin position="29"/>
        <end position="46"/>
    </location>
</feature>
<dbReference type="SUPFAM" id="SSF51735">
    <property type="entry name" value="NAD(P)-binding Rossmann-fold domains"/>
    <property type="match status" value="1"/>
</dbReference>